<dbReference type="Proteomes" id="UP000314294">
    <property type="component" value="Unassembled WGS sequence"/>
</dbReference>
<proteinExistence type="predicted"/>
<sequence>MEASGETGRDGATPRAATILSPAPPPSCHSSALLVFGPFHSSAENHRGEQQESGLVVRAEARNHSATTTRQHPQLHMRSREPCIPNQ</sequence>
<reference evidence="2 3" key="1">
    <citation type="submission" date="2019-03" db="EMBL/GenBank/DDBJ databases">
        <title>First draft genome of Liparis tanakae, snailfish: a comprehensive survey of snailfish specific genes.</title>
        <authorList>
            <person name="Kim W."/>
            <person name="Song I."/>
            <person name="Jeong J.-H."/>
            <person name="Kim D."/>
            <person name="Kim S."/>
            <person name="Ryu S."/>
            <person name="Song J.Y."/>
            <person name="Lee S.K."/>
        </authorList>
    </citation>
    <scope>NUCLEOTIDE SEQUENCE [LARGE SCALE GENOMIC DNA]</scope>
    <source>
        <tissue evidence="2">Muscle</tissue>
    </source>
</reference>
<evidence type="ECO:0000256" key="1">
    <source>
        <dbReference type="SAM" id="MobiDB-lite"/>
    </source>
</evidence>
<dbReference type="EMBL" id="SRLO01007018">
    <property type="protein sequence ID" value="TNN28329.1"/>
    <property type="molecule type" value="Genomic_DNA"/>
</dbReference>
<accession>A0A4Z2EHN1</accession>
<organism evidence="2 3">
    <name type="scientific">Liparis tanakae</name>
    <name type="common">Tanaka's snailfish</name>
    <dbReference type="NCBI Taxonomy" id="230148"/>
    <lineage>
        <taxon>Eukaryota</taxon>
        <taxon>Metazoa</taxon>
        <taxon>Chordata</taxon>
        <taxon>Craniata</taxon>
        <taxon>Vertebrata</taxon>
        <taxon>Euteleostomi</taxon>
        <taxon>Actinopterygii</taxon>
        <taxon>Neopterygii</taxon>
        <taxon>Teleostei</taxon>
        <taxon>Neoteleostei</taxon>
        <taxon>Acanthomorphata</taxon>
        <taxon>Eupercaria</taxon>
        <taxon>Perciformes</taxon>
        <taxon>Cottioidei</taxon>
        <taxon>Cottales</taxon>
        <taxon>Liparidae</taxon>
        <taxon>Liparis</taxon>
    </lineage>
</organism>
<feature type="region of interest" description="Disordered" evidence="1">
    <location>
        <begin position="1"/>
        <end position="27"/>
    </location>
</feature>
<protein>
    <submittedName>
        <fullName evidence="2">Uncharacterized protein</fullName>
    </submittedName>
</protein>
<name>A0A4Z2EHN1_9TELE</name>
<evidence type="ECO:0000313" key="2">
    <source>
        <dbReference type="EMBL" id="TNN28329.1"/>
    </source>
</evidence>
<feature type="region of interest" description="Disordered" evidence="1">
    <location>
        <begin position="43"/>
        <end position="87"/>
    </location>
</feature>
<keyword evidence="3" id="KW-1185">Reference proteome</keyword>
<gene>
    <name evidence="2" type="ORF">EYF80_061524</name>
</gene>
<dbReference type="AlphaFoldDB" id="A0A4Z2EHN1"/>
<evidence type="ECO:0000313" key="3">
    <source>
        <dbReference type="Proteomes" id="UP000314294"/>
    </source>
</evidence>
<comment type="caution">
    <text evidence="2">The sequence shown here is derived from an EMBL/GenBank/DDBJ whole genome shotgun (WGS) entry which is preliminary data.</text>
</comment>